<feature type="domain" description="ABC transmembrane type-2" evidence="6">
    <location>
        <begin position="23"/>
        <end position="258"/>
    </location>
</feature>
<dbReference type="PANTHER" id="PTHR43229:SF2">
    <property type="entry name" value="NODULATION PROTEIN J"/>
    <property type="match status" value="1"/>
</dbReference>
<dbReference type="Pfam" id="PF01061">
    <property type="entry name" value="ABC2_membrane"/>
    <property type="match status" value="1"/>
</dbReference>
<gene>
    <name evidence="7" type="ORF">A2311_00875</name>
</gene>
<dbReference type="PIRSF" id="PIRSF006648">
    <property type="entry name" value="DrrB"/>
    <property type="match status" value="1"/>
</dbReference>
<keyword evidence="4" id="KW-0472">Membrane</keyword>
<keyword evidence="5" id="KW-0813">Transport</keyword>
<evidence type="ECO:0000256" key="1">
    <source>
        <dbReference type="ARBA" id="ARBA00004141"/>
    </source>
</evidence>
<comment type="caution">
    <text evidence="7">The sequence shown here is derived from an EMBL/GenBank/DDBJ whole genome shotgun (WGS) entry which is preliminary data.</text>
</comment>
<evidence type="ECO:0000256" key="2">
    <source>
        <dbReference type="ARBA" id="ARBA00022692"/>
    </source>
</evidence>
<dbReference type="PANTHER" id="PTHR43229">
    <property type="entry name" value="NODULATION PROTEIN J"/>
    <property type="match status" value="1"/>
</dbReference>
<dbReference type="Proteomes" id="UP000178951">
    <property type="component" value="Unassembled WGS sequence"/>
</dbReference>
<dbReference type="STRING" id="1802583.A2311_00875"/>
<dbReference type="EMBL" id="MEUF01000022">
    <property type="protein sequence ID" value="OGC35661.1"/>
    <property type="molecule type" value="Genomic_DNA"/>
</dbReference>
<dbReference type="GO" id="GO:0140359">
    <property type="term" value="F:ABC-type transporter activity"/>
    <property type="evidence" value="ECO:0007669"/>
    <property type="project" value="InterPro"/>
</dbReference>
<keyword evidence="2" id="KW-0812">Transmembrane</keyword>
<reference evidence="7 8" key="1">
    <citation type="journal article" date="2016" name="Nat. Commun.">
        <title>Thousands of microbial genomes shed light on interconnected biogeochemical processes in an aquifer system.</title>
        <authorList>
            <person name="Anantharaman K."/>
            <person name="Brown C.T."/>
            <person name="Hug L.A."/>
            <person name="Sharon I."/>
            <person name="Castelle C.J."/>
            <person name="Probst A.J."/>
            <person name="Thomas B.C."/>
            <person name="Singh A."/>
            <person name="Wilkins M.J."/>
            <person name="Karaoz U."/>
            <person name="Brodie E.L."/>
            <person name="Williams K.H."/>
            <person name="Hubbard S.S."/>
            <person name="Banfield J.F."/>
        </authorList>
    </citation>
    <scope>NUCLEOTIDE SEQUENCE [LARGE SCALE GENOMIC DNA]</scope>
</reference>
<evidence type="ECO:0000313" key="7">
    <source>
        <dbReference type="EMBL" id="OGC35661.1"/>
    </source>
</evidence>
<dbReference type="InterPro" id="IPR013525">
    <property type="entry name" value="ABC2_TM"/>
</dbReference>
<keyword evidence="3" id="KW-1133">Transmembrane helix</keyword>
<dbReference type="InterPro" id="IPR051784">
    <property type="entry name" value="Nod_factor_ABC_transporter"/>
</dbReference>
<comment type="subcellular location">
    <subcellularLocation>
        <location evidence="5">Cell membrane</location>
        <topology evidence="5">Multi-pass membrane protein</topology>
    </subcellularLocation>
    <subcellularLocation>
        <location evidence="1">Membrane</location>
        <topology evidence="1">Multi-pass membrane protein</topology>
    </subcellularLocation>
</comment>
<dbReference type="InterPro" id="IPR000412">
    <property type="entry name" value="ABC_2_transport"/>
</dbReference>
<dbReference type="GO" id="GO:0043190">
    <property type="term" value="C:ATP-binding cassette (ABC) transporter complex"/>
    <property type="evidence" value="ECO:0007669"/>
    <property type="project" value="InterPro"/>
</dbReference>
<dbReference type="PRINTS" id="PR00164">
    <property type="entry name" value="ABC2TRNSPORT"/>
</dbReference>
<comment type="similarity">
    <text evidence="5">Belongs to the ABC-2 integral membrane protein family.</text>
</comment>
<name>A0A1F4TSJ2_UNCSA</name>
<accession>A0A1F4TSJ2</accession>
<keyword evidence="5" id="KW-1003">Cell membrane</keyword>
<evidence type="ECO:0000256" key="4">
    <source>
        <dbReference type="ARBA" id="ARBA00023136"/>
    </source>
</evidence>
<protein>
    <recommendedName>
        <fullName evidence="5">Transport permease protein</fullName>
    </recommendedName>
</protein>
<evidence type="ECO:0000313" key="8">
    <source>
        <dbReference type="Proteomes" id="UP000178951"/>
    </source>
</evidence>
<sequence length="261" mass="28606">MVELLAIYVLWKREIIKLFREKERIIGSVAMPLMFLTFLGFGFSQASLPGVKAGISYIVFLVPGMIGMNMLFGSMFSGISVLWDKEFGFLKEIMVAPVSRISIALGRIAGGATTGIIQGLLLFGLSFFFGFGFSESFSLSRIIAGIILMLVFMVLIAISFLSVGLSFASNMRDAQGFELIINFVMFPLFFLSGAVSPITNLPPWLQFLAYLNPLTYGVDGLRRSLIGSSMFSLQFDLFICLAAAIALTSLAAFFFDRSSSV</sequence>
<dbReference type="AlphaFoldDB" id="A0A1F4TSJ2"/>
<dbReference type="PROSITE" id="PS51012">
    <property type="entry name" value="ABC_TM2"/>
    <property type="match status" value="1"/>
</dbReference>
<evidence type="ECO:0000259" key="6">
    <source>
        <dbReference type="PROSITE" id="PS51012"/>
    </source>
</evidence>
<proteinExistence type="inferred from homology"/>
<evidence type="ECO:0000256" key="3">
    <source>
        <dbReference type="ARBA" id="ARBA00022989"/>
    </source>
</evidence>
<evidence type="ECO:0000256" key="5">
    <source>
        <dbReference type="RuleBase" id="RU361157"/>
    </source>
</evidence>
<organism evidence="7 8">
    <name type="scientific">candidate division WOR-1 bacterium RIFOXYB2_FULL_48_7</name>
    <dbReference type="NCBI Taxonomy" id="1802583"/>
    <lineage>
        <taxon>Bacteria</taxon>
        <taxon>Bacillati</taxon>
        <taxon>Saganbacteria</taxon>
    </lineage>
</organism>
<dbReference type="InterPro" id="IPR047817">
    <property type="entry name" value="ABC2_TM_bact-type"/>
</dbReference>